<evidence type="ECO:0000313" key="3">
    <source>
        <dbReference type="Proteomes" id="UP000548423"/>
    </source>
</evidence>
<accession>A0A852TJU7</accession>
<organism evidence="2 3">
    <name type="scientific">Neobacillus niacini</name>
    <dbReference type="NCBI Taxonomy" id="86668"/>
    <lineage>
        <taxon>Bacteria</taxon>
        <taxon>Bacillati</taxon>
        <taxon>Bacillota</taxon>
        <taxon>Bacilli</taxon>
        <taxon>Bacillales</taxon>
        <taxon>Bacillaceae</taxon>
        <taxon>Neobacillus</taxon>
    </lineage>
</organism>
<feature type="transmembrane region" description="Helical" evidence="1">
    <location>
        <begin position="72"/>
        <end position="88"/>
    </location>
</feature>
<gene>
    <name evidence="2" type="ORF">F4694_004185</name>
</gene>
<proteinExistence type="predicted"/>
<dbReference type="Proteomes" id="UP000548423">
    <property type="component" value="Unassembled WGS sequence"/>
</dbReference>
<dbReference type="Pfam" id="PF09997">
    <property type="entry name" value="DUF2238"/>
    <property type="match status" value="1"/>
</dbReference>
<name>A0A852TJU7_9BACI</name>
<feature type="transmembrane region" description="Helical" evidence="1">
    <location>
        <begin position="21"/>
        <end position="39"/>
    </location>
</feature>
<protein>
    <submittedName>
        <fullName evidence="2">Membrane protein YjdF</fullName>
    </submittedName>
</protein>
<keyword evidence="1" id="KW-0472">Membrane</keyword>
<keyword evidence="1" id="KW-1133">Transmembrane helix</keyword>
<dbReference type="AlphaFoldDB" id="A0A852TJU7"/>
<feature type="transmembrane region" description="Helical" evidence="1">
    <location>
        <begin position="137"/>
        <end position="156"/>
    </location>
</feature>
<reference evidence="3" key="2">
    <citation type="submission" date="2020-08" db="EMBL/GenBank/DDBJ databases">
        <title>The Agave Microbiome: Exploring the role of microbial communities in plant adaptations to desert environments.</title>
        <authorList>
            <person name="Partida-Martinez L.P."/>
        </authorList>
    </citation>
    <scope>NUCLEOTIDE SEQUENCE [LARGE SCALE GENOMIC DNA]</scope>
    <source>
        <strain evidence="3">AT2.8</strain>
    </source>
</reference>
<sequence>MNKKAKIFGVFELSKTYIEKVLDWLFIFIQIICIIALFSDGNFDYMRMALGNLFFWIIYMILEKKEGWRIPLYIRIITLLSITFNDYLGEYLNWYVTSSLYDRLQHLFGTYALTLWIFFVVQQFIQLKLKNQRLTILYIFSLALALGTIYELLEFIEDEVFKPKIKNQPSLLDTDLDLISDLAGGILAVVHYHISKHLKSFQFPFEQRTSTK</sequence>
<evidence type="ECO:0000256" key="1">
    <source>
        <dbReference type="SAM" id="Phobius"/>
    </source>
</evidence>
<comment type="caution">
    <text evidence="2">The sequence shown here is derived from an EMBL/GenBank/DDBJ whole genome shotgun (WGS) entry which is preliminary data.</text>
</comment>
<dbReference type="InterPro" id="IPR014509">
    <property type="entry name" value="YjdF-like"/>
</dbReference>
<evidence type="ECO:0000313" key="2">
    <source>
        <dbReference type="EMBL" id="NYE07374.1"/>
    </source>
</evidence>
<feature type="transmembrane region" description="Helical" evidence="1">
    <location>
        <begin position="108"/>
        <end position="125"/>
    </location>
</feature>
<feature type="transmembrane region" description="Helical" evidence="1">
    <location>
        <begin position="45"/>
        <end position="62"/>
    </location>
</feature>
<keyword evidence="1" id="KW-0812">Transmembrane</keyword>
<reference evidence="3" key="1">
    <citation type="submission" date="2020-07" db="EMBL/GenBank/DDBJ databases">
        <authorList>
            <person name="Partida-Martinez L."/>
            <person name="Huntemann M."/>
            <person name="Clum A."/>
            <person name="Wang J."/>
            <person name="Palaniappan K."/>
            <person name="Ritter S."/>
            <person name="Chen I.-M."/>
            <person name="Stamatis D."/>
            <person name="Reddy T."/>
            <person name="O'Malley R."/>
            <person name="Daum C."/>
            <person name="Shapiro N."/>
            <person name="Ivanova N."/>
            <person name="Kyrpides N."/>
            <person name="Woyke T."/>
        </authorList>
    </citation>
    <scope>NUCLEOTIDE SEQUENCE [LARGE SCALE GENOMIC DNA]</scope>
    <source>
        <strain evidence="3">AT2.8</strain>
    </source>
</reference>
<dbReference type="EMBL" id="JACCBX010000009">
    <property type="protein sequence ID" value="NYE07374.1"/>
    <property type="molecule type" value="Genomic_DNA"/>
</dbReference>